<evidence type="ECO:0000313" key="1">
    <source>
        <dbReference type="EMBL" id="KFM19889.1"/>
    </source>
</evidence>
<gene>
    <name evidence="1" type="ORF">AAA799P11_00428</name>
</gene>
<comment type="caution">
    <text evidence="1">The sequence shown here is derived from an EMBL/GenBank/DDBJ whole genome shotgun (WGS) entry which is preliminary data.</text>
</comment>
<dbReference type="EMBL" id="JOSZ01000004">
    <property type="protein sequence ID" value="KFM19889.1"/>
    <property type="molecule type" value="Genomic_DNA"/>
</dbReference>
<sequence length="236" mass="27099">MLDPLVRFKDAHSKGIIPDDVYDLTLKRFPITVAGINRIEKASGIRYPVAYVEPSLVISTPNPNSYEYGILFARTIPVVFEDKFQVVIQISAPLVAYGLKGTIHAILAHEFLHFLELIRKISKMELLSDEISGNLFENVYSDETRLFEPRVVFKDRTLLNHITKKFPAGFRDYKLEDKVTKFWIDRNLPKTNISLDSNTVKLPADALSKIKLDPSFISKIEQLEEKSSKIRKKKLY</sequence>
<organism evidence="1 2">
    <name type="scientific">Marine Group I thaumarchaeote SCGC AAA799-P11</name>
    <dbReference type="NCBI Taxonomy" id="1502295"/>
    <lineage>
        <taxon>Archaea</taxon>
        <taxon>Nitrososphaerota</taxon>
        <taxon>Marine Group I</taxon>
    </lineage>
</organism>
<dbReference type="Proteomes" id="UP000029387">
    <property type="component" value="Unassembled WGS sequence"/>
</dbReference>
<accession>A0A087S2D5</accession>
<protein>
    <submittedName>
        <fullName evidence="1">Uncharacterized protein</fullName>
    </submittedName>
</protein>
<evidence type="ECO:0000313" key="2">
    <source>
        <dbReference type="Proteomes" id="UP000029387"/>
    </source>
</evidence>
<proteinExistence type="predicted"/>
<keyword evidence="2" id="KW-1185">Reference proteome</keyword>
<dbReference type="AlphaFoldDB" id="A0A087S2D5"/>
<name>A0A087S2D5_9ARCH</name>
<reference evidence="1 2" key="1">
    <citation type="submission" date="2014-06" db="EMBL/GenBank/DDBJ databases">
        <authorList>
            <person name="Ngugi D.K."/>
            <person name="Blom J."/>
            <person name="Alam I."/>
            <person name="Rashid M."/>
            <person name="Baalawi W."/>
            <person name="Zhang G."/>
            <person name="Hikmawan T."/>
            <person name="Guan Y."/>
            <person name="Antunes A."/>
            <person name="Siam R."/>
            <person name="El-Dorry H."/>
            <person name="Bajic V."/>
            <person name="Stingl U."/>
        </authorList>
    </citation>
    <scope>NUCLEOTIDE SEQUENCE [LARGE SCALE GENOMIC DNA]</scope>
    <source>
        <strain evidence="1">SCGC AAA799-P11</strain>
    </source>
</reference>
<dbReference type="PATRIC" id="fig|1502295.3.peg.407"/>